<evidence type="ECO:0000256" key="10">
    <source>
        <dbReference type="ARBA" id="ARBA00022982"/>
    </source>
</evidence>
<dbReference type="GO" id="GO:0016740">
    <property type="term" value="F:transferase activity"/>
    <property type="evidence" value="ECO:0007669"/>
    <property type="project" value="UniProtKB-KW"/>
</dbReference>
<evidence type="ECO:0000256" key="14">
    <source>
        <dbReference type="ARBA" id="ARBA00048423"/>
    </source>
</evidence>
<evidence type="ECO:0000256" key="13">
    <source>
        <dbReference type="ARBA" id="ARBA00048077"/>
    </source>
</evidence>
<comment type="subcellular location">
    <subcellularLocation>
        <location evidence="1">Periplasm</location>
    </subcellularLocation>
</comment>
<protein>
    <recommendedName>
        <fullName evidence="3">L-cysteine S-thiosulfotransferase subunit SoxA</fullName>
        <ecNumber evidence="2">2.8.5.2</ecNumber>
    </recommendedName>
</protein>
<dbReference type="PIRSF" id="PIRSF038455">
    <property type="entry name" value="SoxA"/>
    <property type="match status" value="1"/>
</dbReference>
<evidence type="ECO:0000256" key="2">
    <source>
        <dbReference type="ARBA" id="ARBA00012408"/>
    </source>
</evidence>
<evidence type="ECO:0000256" key="5">
    <source>
        <dbReference type="ARBA" id="ARBA00022617"/>
    </source>
</evidence>
<evidence type="ECO:0000256" key="3">
    <source>
        <dbReference type="ARBA" id="ARBA00019364"/>
    </source>
</evidence>
<evidence type="ECO:0000256" key="7">
    <source>
        <dbReference type="ARBA" id="ARBA00022723"/>
    </source>
</evidence>
<keyword evidence="6" id="KW-0808">Transferase</keyword>
<keyword evidence="8" id="KW-0732">Signal</keyword>
<reference evidence="16" key="1">
    <citation type="submission" date="2018-06" db="EMBL/GenBank/DDBJ databases">
        <authorList>
            <person name="Zhirakovskaya E."/>
        </authorList>
    </citation>
    <scope>NUCLEOTIDE SEQUENCE</scope>
</reference>
<dbReference type="InterPro" id="IPR036909">
    <property type="entry name" value="Cyt_c-like_dom_sf"/>
</dbReference>
<evidence type="ECO:0000256" key="11">
    <source>
        <dbReference type="ARBA" id="ARBA00023004"/>
    </source>
</evidence>
<dbReference type="GO" id="GO:0070069">
    <property type="term" value="C:cytochrome complex"/>
    <property type="evidence" value="ECO:0007669"/>
    <property type="project" value="InterPro"/>
</dbReference>
<keyword evidence="7" id="KW-0479">Metal-binding</keyword>
<feature type="domain" description="Cytochrome c" evidence="15">
    <location>
        <begin position="79"/>
        <end position="158"/>
    </location>
</feature>
<proteinExistence type="inferred from homology"/>
<keyword evidence="5" id="KW-0349">Heme</keyword>
<dbReference type="GO" id="GO:0016669">
    <property type="term" value="F:oxidoreductase activity, acting on a sulfur group of donors, cytochrome as acceptor"/>
    <property type="evidence" value="ECO:0007669"/>
    <property type="project" value="InterPro"/>
</dbReference>
<keyword evidence="11" id="KW-0408">Iron</keyword>
<dbReference type="GO" id="GO:0009055">
    <property type="term" value="F:electron transfer activity"/>
    <property type="evidence" value="ECO:0007669"/>
    <property type="project" value="InterPro"/>
</dbReference>
<dbReference type="GO" id="GO:0042597">
    <property type="term" value="C:periplasmic space"/>
    <property type="evidence" value="ECO:0007669"/>
    <property type="project" value="UniProtKB-SubCell"/>
</dbReference>
<keyword evidence="10" id="KW-0249">Electron transport</keyword>
<keyword evidence="4" id="KW-0813">Transport</keyword>
<evidence type="ECO:0000256" key="12">
    <source>
        <dbReference type="ARBA" id="ARBA00025746"/>
    </source>
</evidence>
<name>A0A3B0YFF8_9ZZZZ</name>
<evidence type="ECO:0000259" key="15">
    <source>
        <dbReference type="Pfam" id="PF21342"/>
    </source>
</evidence>
<dbReference type="InterPro" id="IPR009056">
    <property type="entry name" value="Cyt_c-like_dom"/>
</dbReference>
<evidence type="ECO:0000256" key="8">
    <source>
        <dbReference type="ARBA" id="ARBA00022729"/>
    </source>
</evidence>
<evidence type="ECO:0000256" key="1">
    <source>
        <dbReference type="ARBA" id="ARBA00004418"/>
    </source>
</evidence>
<comment type="similarity">
    <text evidence="12">Belongs to the SoxA family.</text>
</comment>
<accession>A0A3B0YFF8</accession>
<evidence type="ECO:0000256" key="6">
    <source>
        <dbReference type="ARBA" id="ARBA00022679"/>
    </source>
</evidence>
<gene>
    <name evidence="16" type="ORF">MNBD_GAMMA12-2440</name>
</gene>
<dbReference type="NCBIfam" id="TIGR04484">
    <property type="entry name" value="thiosulf_SoxA"/>
    <property type="match status" value="1"/>
</dbReference>
<dbReference type="AlphaFoldDB" id="A0A3B0YFF8"/>
<keyword evidence="9" id="KW-0574">Periplasm</keyword>
<comment type="catalytic activity">
    <reaction evidence="14">
        <text>S-sulfanyl-L-cysteinyl-[SoxY protein] + thiosulfate + 2 Fe(III)-[cytochrome c] = S-(2-sulfodisulfanyl)-L-cysteinyl-[SoxY protein] + 2 Fe(II)-[cytochrome c] + 2 H(+)</text>
        <dbReference type="Rhea" id="RHEA:51224"/>
        <dbReference type="Rhea" id="RHEA-COMP:10350"/>
        <dbReference type="Rhea" id="RHEA-COMP:14399"/>
        <dbReference type="Rhea" id="RHEA-COMP:14689"/>
        <dbReference type="Rhea" id="RHEA-COMP:14690"/>
        <dbReference type="ChEBI" id="CHEBI:15378"/>
        <dbReference type="ChEBI" id="CHEBI:29033"/>
        <dbReference type="ChEBI" id="CHEBI:29034"/>
        <dbReference type="ChEBI" id="CHEBI:33542"/>
        <dbReference type="ChEBI" id="CHEBI:61963"/>
        <dbReference type="ChEBI" id="CHEBI:140664"/>
        <dbReference type="EC" id="2.8.5.2"/>
    </reaction>
</comment>
<dbReference type="GO" id="GO:0020037">
    <property type="term" value="F:heme binding"/>
    <property type="evidence" value="ECO:0007669"/>
    <property type="project" value="InterPro"/>
</dbReference>
<evidence type="ECO:0000256" key="4">
    <source>
        <dbReference type="ARBA" id="ARBA00022448"/>
    </source>
</evidence>
<organism evidence="16">
    <name type="scientific">hydrothermal vent metagenome</name>
    <dbReference type="NCBI Taxonomy" id="652676"/>
    <lineage>
        <taxon>unclassified sequences</taxon>
        <taxon>metagenomes</taxon>
        <taxon>ecological metagenomes</taxon>
    </lineage>
</organism>
<dbReference type="EMBL" id="UOFL01000072">
    <property type="protein sequence ID" value="VAW74893.1"/>
    <property type="molecule type" value="Genomic_DNA"/>
</dbReference>
<evidence type="ECO:0000313" key="16">
    <source>
        <dbReference type="EMBL" id="VAW74893.1"/>
    </source>
</evidence>
<dbReference type="GO" id="GO:0019417">
    <property type="term" value="P:sulfur oxidation"/>
    <property type="evidence" value="ECO:0007669"/>
    <property type="project" value="InterPro"/>
</dbReference>
<dbReference type="EC" id="2.8.5.2" evidence="2"/>
<dbReference type="InterPro" id="IPR025710">
    <property type="entry name" value="SoxA"/>
</dbReference>
<evidence type="ECO:0000256" key="9">
    <source>
        <dbReference type="ARBA" id="ARBA00022764"/>
    </source>
</evidence>
<sequence>MKKTIVTLCALTMLGGAAAVSASPSGDLSAFRAYFKKRFPGVKVEAYKDGIYALDSDRKAAWKDFIDFGAPYEDGVSAGKKLFTKRFRNGKSLARCFKRGGKGIRQSFPYFDKRKGKVVTLEAAINECLVKNKEKKLKWKTGAIAGISAYMASTSNGKKGSVKISSDPRSLAIYERGKRHFYAKRGQLNFSCADCHVYNSGKMIRANLLSPALGHTSHFPVWRKKWAKKSEAKGKTGPFRGFGTLHRRYGGCNKQVRAKPFKAQSAEYTALEYFHQYMSNGISINAPGLRQ</sequence>
<dbReference type="SUPFAM" id="SSF46626">
    <property type="entry name" value="Cytochrome c"/>
    <property type="match status" value="2"/>
</dbReference>
<dbReference type="Pfam" id="PF21342">
    <property type="entry name" value="SoxA-TsdA_cyt-c"/>
    <property type="match status" value="1"/>
</dbReference>
<dbReference type="Gene3D" id="1.10.760.10">
    <property type="entry name" value="Cytochrome c-like domain"/>
    <property type="match status" value="2"/>
</dbReference>
<dbReference type="GO" id="GO:0046872">
    <property type="term" value="F:metal ion binding"/>
    <property type="evidence" value="ECO:0007669"/>
    <property type="project" value="UniProtKB-KW"/>
</dbReference>
<comment type="catalytic activity">
    <reaction evidence="13">
        <text>L-cysteinyl-[SoxY protein] + thiosulfate + 2 Fe(III)-[cytochrome c] = S-sulfosulfanyl-L-cysteinyl-[SoxY protein] + 2 Fe(II)-[cytochrome c] + 2 H(+)</text>
        <dbReference type="Rhea" id="RHEA:56720"/>
        <dbReference type="Rhea" id="RHEA-COMP:10350"/>
        <dbReference type="Rhea" id="RHEA-COMP:14328"/>
        <dbReference type="Rhea" id="RHEA-COMP:14399"/>
        <dbReference type="Rhea" id="RHEA-COMP:14691"/>
        <dbReference type="ChEBI" id="CHEBI:15378"/>
        <dbReference type="ChEBI" id="CHEBI:29033"/>
        <dbReference type="ChEBI" id="CHEBI:29034"/>
        <dbReference type="ChEBI" id="CHEBI:29950"/>
        <dbReference type="ChEBI" id="CHEBI:33542"/>
        <dbReference type="ChEBI" id="CHEBI:139321"/>
        <dbReference type="EC" id="2.8.5.2"/>
    </reaction>
</comment>